<dbReference type="SMART" id="SM00198">
    <property type="entry name" value="SCP"/>
    <property type="match status" value="1"/>
</dbReference>
<reference evidence="5" key="1">
    <citation type="submission" date="2021-01" db="EMBL/GenBank/DDBJ databases">
        <authorList>
            <person name="Eckstrom K.M.E."/>
        </authorList>
    </citation>
    <scope>NUCLEOTIDE SEQUENCE</scope>
    <source>
        <strain evidence="5">UVCC 0001</strain>
    </source>
</reference>
<evidence type="ECO:0000256" key="3">
    <source>
        <dbReference type="SAM" id="MobiDB-lite"/>
    </source>
</evidence>
<dbReference type="Proteomes" id="UP001255856">
    <property type="component" value="Unassembled WGS sequence"/>
</dbReference>
<dbReference type="GO" id="GO:0005576">
    <property type="term" value="C:extracellular region"/>
    <property type="evidence" value="ECO:0007669"/>
    <property type="project" value="InterPro"/>
</dbReference>
<name>A0AAD9MMV3_PROWI</name>
<dbReference type="SUPFAM" id="SSF55797">
    <property type="entry name" value="PR-1-like"/>
    <property type="match status" value="1"/>
</dbReference>
<comment type="function">
    <text evidence="1">Probably involved in the defense reaction of plants against pathogens.</text>
</comment>
<evidence type="ECO:0000256" key="2">
    <source>
        <dbReference type="ARBA" id="ARBA00023265"/>
    </source>
</evidence>
<feature type="compositionally biased region" description="Low complexity" evidence="3">
    <location>
        <begin position="222"/>
        <end position="247"/>
    </location>
</feature>
<dbReference type="InterPro" id="IPR001283">
    <property type="entry name" value="CRISP-related"/>
</dbReference>
<evidence type="ECO:0000256" key="1">
    <source>
        <dbReference type="ARBA" id="ARBA00003143"/>
    </source>
</evidence>
<evidence type="ECO:0000313" key="6">
    <source>
        <dbReference type="Proteomes" id="UP001255856"/>
    </source>
</evidence>
<feature type="domain" description="SCP" evidence="4">
    <location>
        <begin position="24"/>
        <end position="164"/>
    </location>
</feature>
<organism evidence="5 6">
    <name type="scientific">Prototheca wickerhamii</name>
    <dbReference type="NCBI Taxonomy" id="3111"/>
    <lineage>
        <taxon>Eukaryota</taxon>
        <taxon>Viridiplantae</taxon>
        <taxon>Chlorophyta</taxon>
        <taxon>core chlorophytes</taxon>
        <taxon>Trebouxiophyceae</taxon>
        <taxon>Chlorellales</taxon>
        <taxon>Chlorellaceae</taxon>
        <taxon>Prototheca</taxon>
    </lineage>
</organism>
<keyword evidence="6" id="KW-1185">Reference proteome</keyword>
<dbReference type="PRINTS" id="PR00838">
    <property type="entry name" value="V5ALLERGEN"/>
</dbReference>
<dbReference type="PRINTS" id="PR00837">
    <property type="entry name" value="V5TPXLIKE"/>
</dbReference>
<keyword evidence="2" id="KW-0568">Pathogenesis-related protein</keyword>
<dbReference type="AlphaFoldDB" id="A0AAD9MMV3"/>
<proteinExistence type="predicted"/>
<dbReference type="Gene3D" id="3.40.33.10">
    <property type="entry name" value="CAP"/>
    <property type="match status" value="1"/>
</dbReference>
<dbReference type="InterPro" id="IPR018244">
    <property type="entry name" value="Allrgn_V5/Tpx1_CS"/>
</dbReference>
<dbReference type="EMBL" id="JASFZW010000006">
    <property type="protein sequence ID" value="KAK2077641.1"/>
    <property type="molecule type" value="Genomic_DNA"/>
</dbReference>
<comment type="caution">
    <text evidence="5">The sequence shown here is derived from an EMBL/GenBank/DDBJ whole genome shotgun (WGS) entry which is preliminary data.</text>
</comment>
<keyword evidence="2" id="KW-0611">Plant defense</keyword>
<dbReference type="Pfam" id="PF00188">
    <property type="entry name" value="CAP"/>
    <property type="match status" value="1"/>
</dbReference>
<protein>
    <recommendedName>
        <fullName evidence="4">SCP domain-containing protein</fullName>
    </recommendedName>
</protein>
<sequence>MSIAVVTATPFSSRRLLSGGEACPDGDALLAQINAARATHGASPLTWNPSIAATAAAEAATCSGQHTANGPYGQNILMAFGPISSGGCAMAFQYWYTNEQGVYNYNAPGWQPSAGHFTQLVWKSTTQMGCGVAQCPGSSWYGGPIASPWHFVVCDFNPPGNGDGAFAANVSPYQDVSSPPSHRLPLPPAHRLSSPAQPTRRLSSSAHLPPRKRRSPPPPSPASQQPTTFPAQAPQPSAAKPASQQPTTLTAQASQPATEPLSQQSTPFAAQA</sequence>
<dbReference type="InterPro" id="IPR002413">
    <property type="entry name" value="V5_allergen-like"/>
</dbReference>
<dbReference type="PANTHER" id="PTHR10334">
    <property type="entry name" value="CYSTEINE-RICH SECRETORY PROTEIN-RELATED"/>
    <property type="match status" value="1"/>
</dbReference>
<gene>
    <name evidence="5" type="ORF">QBZ16_004487</name>
</gene>
<feature type="compositionally biased region" description="Polar residues" evidence="3">
    <location>
        <begin position="248"/>
        <end position="272"/>
    </location>
</feature>
<feature type="region of interest" description="Disordered" evidence="3">
    <location>
        <begin position="167"/>
        <end position="272"/>
    </location>
</feature>
<feature type="compositionally biased region" description="Low complexity" evidence="3">
    <location>
        <begin position="177"/>
        <end position="196"/>
    </location>
</feature>
<dbReference type="PROSITE" id="PS01009">
    <property type="entry name" value="CRISP_1"/>
    <property type="match status" value="1"/>
</dbReference>
<evidence type="ECO:0000313" key="5">
    <source>
        <dbReference type="EMBL" id="KAK2077641.1"/>
    </source>
</evidence>
<evidence type="ECO:0000259" key="4">
    <source>
        <dbReference type="SMART" id="SM00198"/>
    </source>
</evidence>
<dbReference type="InterPro" id="IPR035940">
    <property type="entry name" value="CAP_sf"/>
</dbReference>
<dbReference type="InterPro" id="IPR014044">
    <property type="entry name" value="CAP_dom"/>
</dbReference>
<accession>A0AAD9MMV3</accession>